<sequence>MENPYTSPQSKVADVGNVERAKSPKVIGIILLILSSIALIGLAMNGLLITSGDSKMQAILAAQGIGLTYYYISTIIGAFTTLWLLYIGFHLVKYHDIGRKHFNYYFMFSLVISPLTALYQWTLLPEGSSISLLLPGMFGMAMGLLFYFIGWRYLNKEATKASLT</sequence>
<name>A0ABY9MTX5_9GAMM</name>
<evidence type="ECO:0000313" key="2">
    <source>
        <dbReference type="EMBL" id="WML91605.1"/>
    </source>
</evidence>
<dbReference type="Proteomes" id="UP001236657">
    <property type="component" value="Chromosome"/>
</dbReference>
<organism evidence="2 3">
    <name type="scientific">Thiothrix lacustris</name>
    <dbReference type="NCBI Taxonomy" id="525917"/>
    <lineage>
        <taxon>Bacteria</taxon>
        <taxon>Pseudomonadati</taxon>
        <taxon>Pseudomonadota</taxon>
        <taxon>Gammaproteobacteria</taxon>
        <taxon>Thiotrichales</taxon>
        <taxon>Thiotrichaceae</taxon>
        <taxon>Thiothrix</taxon>
    </lineage>
</organism>
<keyword evidence="1" id="KW-0812">Transmembrane</keyword>
<feature type="transmembrane region" description="Helical" evidence="1">
    <location>
        <begin position="104"/>
        <end position="124"/>
    </location>
</feature>
<keyword evidence="3" id="KW-1185">Reference proteome</keyword>
<keyword evidence="1" id="KW-1133">Transmembrane helix</keyword>
<reference evidence="2 3" key="1">
    <citation type="submission" date="2023-08" db="EMBL/GenBank/DDBJ databases">
        <title>New molecular markers tilS and rpoB for phylogenetic and monitoring studies of the genus Thiothrix biodiversity.</title>
        <authorList>
            <person name="Ravin N.V."/>
            <person name="Smolyakov D."/>
            <person name="Markov N.D."/>
            <person name="Beletsky A.V."/>
            <person name="Mardanov A.V."/>
            <person name="Rudenko T.S."/>
            <person name="Grabovich M.Y."/>
        </authorList>
    </citation>
    <scope>NUCLEOTIDE SEQUENCE [LARGE SCALE GENOMIC DNA]</scope>
    <source>
        <strain evidence="2 3">MK1</strain>
    </source>
</reference>
<feature type="transmembrane region" description="Helical" evidence="1">
    <location>
        <begin position="26"/>
        <end position="49"/>
    </location>
</feature>
<evidence type="ECO:0000256" key="1">
    <source>
        <dbReference type="SAM" id="Phobius"/>
    </source>
</evidence>
<protein>
    <recommendedName>
        <fullName evidence="4">DUF2569 domain-containing protein</fullName>
    </recommendedName>
</protein>
<feature type="transmembrane region" description="Helical" evidence="1">
    <location>
        <begin position="130"/>
        <end position="150"/>
    </location>
</feature>
<keyword evidence="1" id="KW-0472">Membrane</keyword>
<feature type="transmembrane region" description="Helical" evidence="1">
    <location>
        <begin position="69"/>
        <end position="92"/>
    </location>
</feature>
<evidence type="ECO:0008006" key="4">
    <source>
        <dbReference type="Google" id="ProtNLM"/>
    </source>
</evidence>
<evidence type="ECO:0000313" key="3">
    <source>
        <dbReference type="Proteomes" id="UP001236657"/>
    </source>
</evidence>
<dbReference type="RefSeq" id="WP_308896425.1">
    <property type="nucleotide sequence ID" value="NZ_CP133218.1"/>
</dbReference>
<gene>
    <name evidence="2" type="ORF">RCF98_04515</name>
</gene>
<dbReference type="EMBL" id="CP133218">
    <property type="protein sequence ID" value="WML91605.1"/>
    <property type="molecule type" value="Genomic_DNA"/>
</dbReference>
<accession>A0ABY9MTX5</accession>
<proteinExistence type="predicted"/>